<dbReference type="EMBL" id="MU865288">
    <property type="protein sequence ID" value="KAK4232417.1"/>
    <property type="molecule type" value="Genomic_DNA"/>
</dbReference>
<feature type="region of interest" description="Disordered" evidence="1">
    <location>
        <begin position="414"/>
        <end position="447"/>
    </location>
</feature>
<reference evidence="2" key="2">
    <citation type="submission" date="2023-05" db="EMBL/GenBank/DDBJ databases">
        <authorList>
            <consortium name="Lawrence Berkeley National Laboratory"/>
            <person name="Steindorff A."/>
            <person name="Hensen N."/>
            <person name="Bonometti L."/>
            <person name="Westerberg I."/>
            <person name="Brannstrom I.O."/>
            <person name="Guillou S."/>
            <person name="Cros-Aarteil S."/>
            <person name="Calhoun S."/>
            <person name="Haridas S."/>
            <person name="Kuo A."/>
            <person name="Mondo S."/>
            <person name="Pangilinan J."/>
            <person name="Riley R."/>
            <person name="Labutti K."/>
            <person name="Andreopoulos B."/>
            <person name="Lipzen A."/>
            <person name="Chen C."/>
            <person name="Yanf M."/>
            <person name="Daum C."/>
            <person name="Ng V."/>
            <person name="Clum A."/>
            <person name="Ohm R."/>
            <person name="Martin F."/>
            <person name="Silar P."/>
            <person name="Natvig D."/>
            <person name="Lalanne C."/>
            <person name="Gautier V."/>
            <person name="Ament-Velasquez S.L."/>
            <person name="Kruys A."/>
            <person name="Hutchinson M.I."/>
            <person name="Powell A.J."/>
            <person name="Barry K."/>
            <person name="Miller A.N."/>
            <person name="Grigoriev I.V."/>
            <person name="Debuchy R."/>
            <person name="Gladieux P."/>
            <person name="Thoren M.H."/>
            <person name="Johannesson H."/>
        </authorList>
    </citation>
    <scope>NUCLEOTIDE SEQUENCE</scope>
    <source>
        <strain evidence="2">CBS 990.96</strain>
    </source>
</reference>
<feature type="region of interest" description="Disordered" evidence="1">
    <location>
        <begin position="79"/>
        <end position="122"/>
    </location>
</feature>
<feature type="compositionally biased region" description="Low complexity" evidence="1">
    <location>
        <begin position="103"/>
        <end position="122"/>
    </location>
</feature>
<protein>
    <submittedName>
        <fullName evidence="2">Uncharacterized protein</fullName>
    </submittedName>
</protein>
<gene>
    <name evidence="2" type="ORF">QBC38DRAFT_96785</name>
</gene>
<feature type="compositionally biased region" description="Gly residues" evidence="1">
    <location>
        <begin position="418"/>
        <end position="428"/>
    </location>
</feature>
<feature type="compositionally biased region" description="Polar residues" evidence="1">
    <location>
        <begin position="19"/>
        <end position="35"/>
    </location>
</feature>
<evidence type="ECO:0000313" key="2">
    <source>
        <dbReference type="EMBL" id="KAK4232417.1"/>
    </source>
</evidence>
<dbReference type="Proteomes" id="UP001301958">
    <property type="component" value="Unassembled WGS sequence"/>
</dbReference>
<name>A0AAN7C063_9PEZI</name>
<evidence type="ECO:0000256" key="1">
    <source>
        <dbReference type="SAM" id="MobiDB-lite"/>
    </source>
</evidence>
<evidence type="ECO:0000313" key="3">
    <source>
        <dbReference type="Proteomes" id="UP001301958"/>
    </source>
</evidence>
<sequence>MDQDFSDRWERHISALRNDFSTSSIRAMTSGSRSDNGYHDDEIIQDAPPYPQQQPPPQKAWNDQYNSLVDSLDDMALQQSSSSPNTITTNHLESPRTPWFTDTETQTTLSSPETTTSWPKPSTTPKSFFFLPPQTPQTTIHSPLTSTPQQPPPTSVSVLLLSWAPPTARIGSDGQLLSPSLPTDTDSLRSTLKKRGYRVQCRVIPADYPTSAVEGFIDRFLYSQGSSDLMMIYYRGFGWTDGEDRLVFSSGQQQFYWDDVRDPIMQFSSDVLMIFDCTALNSYQQEIRLGGGPTAGGTLVSRMMGGGGTWGTCTKQVLGVCVAQPQTEMIERRKTLFIVAKQPELDDSMARSLCSILGGGEEILTVQRICSLIREDLRRQQMDSKASKVFVTQLGGGQLLDIYLPRLEDRRYSYSGSAGSGSGSGGGRRQQQQQQQQAGGDWMMMES</sequence>
<dbReference type="AlphaFoldDB" id="A0AAN7C063"/>
<comment type="caution">
    <text evidence="2">The sequence shown here is derived from an EMBL/GenBank/DDBJ whole genome shotgun (WGS) entry which is preliminary data.</text>
</comment>
<keyword evidence="3" id="KW-1185">Reference proteome</keyword>
<feature type="region of interest" description="Disordered" evidence="1">
    <location>
        <begin position="16"/>
        <end position="63"/>
    </location>
</feature>
<reference evidence="2" key="1">
    <citation type="journal article" date="2023" name="Mol. Phylogenet. Evol.">
        <title>Genome-scale phylogeny and comparative genomics of the fungal order Sordariales.</title>
        <authorList>
            <person name="Hensen N."/>
            <person name="Bonometti L."/>
            <person name="Westerberg I."/>
            <person name="Brannstrom I.O."/>
            <person name="Guillou S."/>
            <person name="Cros-Aarteil S."/>
            <person name="Calhoun S."/>
            <person name="Haridas S."/>
            <person name="Kuo A."/>
            <person name="Mondo S."/>
            <person name="Pangilinan J."/>
            <person name="Riley R."/>
            <person name="LaButti K."/>
            <person name="Andreopoulos B."/>
            <person name="Lipzen A."/>
            <person name="Chen C."/>
            <person name="Yan M."/>
            <person name="Daum C."/>
            <person name="Ng V."/>
            <person name="Clum A."/>
            <person name="Steindorff A."/>
            <person name="Ohm R.A."/>
            <person name="Martin F."/>
            <person name="Silar P."/>
            <person name="Natvig D.O."/>
            <person name="Lalanne C."/>
            <person name="Gautier V."/>
            <person name="Ament-Velasquez S.L."/>
            <person name="Kruys A."/>
            <person name="Hutchinson M.I."/>
            <person name="Powell A.J."/>
            <person name="Barry K."/>
            <person name="Miller A.N."/>
            <person name="Grigoriev I.V."/>
            <person name="Debuchy R."/>
            <person name="Gladieux P."/>
            <person name="Hiltunen Thoren M."/>
            <person name="Johannesson H."/>
        </authorList>
    </citation>
    <scope>NUCLEOTIDE SEQUENCE</scope>
    <source>
        <strain evidence="2">CBS 990.96</strain>
    </source>
</reference>
<organism evidence="2 3">
    <name type="scientific">Podospora fimiseda</name>
    <dbReference type="NCBI Taxonomy" id="252190"/>
    <lineage>
        <taxon>Eukaryota</taxon>
        <taxon>Fungi</taxon>
        <taxon>Dikarya</taxon>
        <taxon>Ascomycota</taxon>
        <taxon>Pezizomycotina</taxon>
        <taxon>Sordariomycetes</taxon>
        <taxon>Sordariomycetidae</taxon>
        <taxon>Sordariales</taxon>
        <taxon>Podosporaceae</taxon>
        <taxon>Podospora</taxon>
    </lineage>
</organism>
<feature type="compositionally biased region" description="Polar residues" evidence="1">
    <location>
        <begin position="79"/>
        <end position="92"/>
    </location>
</feature>
<feature type="compositionally biased region" description="Pro residues" evidence="1">
    <location>
        <begin position="48"/>
        <end position="58"/>
    </location>
</feature>
<proteinExistence type="predicted"/>
<feature type="compositionally biased region" description="Low complexity" evidence="1">
    <location>
        <begin position="429"/>
        <end position="440"/>
    </location>
</feature>
<accession>A0AAN7C063</accession>